<gene>
    <name evidence="2" type="ORF">EJ04DRAFT_527931</name>
</gene>
<accession>A0A9P4UXV2</accession>
<keyword evidence="3" id="KW-1185">Reference proteome</keyword>
<dbReference type="SUPFAM" id="SSF69065">
    <property type="entry name" value="RNase III domain-like"/>
    <property type="match status" value="1"/>
</dbReference>
<dbReference type="GO" id="GO:0004525">
    <property type="term" value="F:ribonuclease III activity"/>
    <property type="evidence" value="ECO:0007669"/>
    <property type="project" value="InterPro"/>
</dbReference>
<dbReference type="PROSITE" id="PS50142">
    <property type="entry name" value="RNASE_3_2"/>
    <property type="match status" value="1"/>
</dbReference>
<dbReference type="Proteomes" id="UP000799444">
    <property type="component" value="Unassembled WGS sequence"/>
</dbReference>
<protein>
    <submittedName>
        <fullName evidence="2">Ribonuclease III</fullName>
    </submittedName>
</protein>
<comment type="caution">
    <text evidence="2">The sequence shown here is derived from an EMBL/GenBank/DDBJ whole genome shotgun (WGS) entry which is preliminary data.</text>
</comment>
<dbReference type="Pfam" id="PF00636">
    <property type="entry name" value="Ribonuclease_3"/>
    <property type="match status" value="1"/>
</dbReference>
<evidence type="ECO:0000259" key="1">
    <source>
        <dbReference type="PROSITE" id="PS50142"/>
    </source>
</evidence>
<evidence type="ECO:0000313" key="2">
    <source>
        <dbReference type="EMBL" id="KAF2729283.1"/>
    </source>
</evidence>
<sequence length="163" mass="17805">MPFIHPQTPEDLLPELEKILQYTFKDKTIALEALQMRGGDPKNGGATPLCYAGEMFSVPKNNRLAIVGDALLNYILSVPWYESGTPAGNWTRLQYRNITNDVLGEKGLGLGLDKFVIKDYTNPKVSKGMVATLVEALVGAVSRDGGLEEAVRVTKALGLLKEK</sequence>
<dbReference type="AlphaFoldDB" id="A0A9P4UXV2"/>
<dbReference type="GO" id="GO:0006396">
    <property type="term" value="P:RNA processing"/>
    <property type="evidence" value="ECO:0007669"/>
    <property type="project" value="InterPro"/>
</dbReference>
<dbReference type="Gene3D" id="1.10.1520.10">
    <property type="entry name" value="Ribonuclease III domain"/>
    <property type="match status" value="1"/>
</dbReference>
<name>A0A9P4UXV2_9PLEO</name>
<reference evidence="2" key="1">
    <citation type="journal article" date="2020" name="Stud. Mycol.">
        <title>101 Dothideomycetes genomes: a test case for predicting lifestyles and emergence of pathogens.</title>
        <authorList>
            <person name="Haridas S."/>
            <person name="Albert R."/>
            <person name="Binder M."/>
            <person name="Bloem J."/>
            <person name="Labutti K."/>
            <person name="Salamov A."/>
            <person name="Andreopoulos B."/>
            <person name="Baker S."/>
            <person name="Barry K."/>
            <person name="Bills G."/>
            <person name="Bluhm B."/>
            <person name="Cannon C."/>
            <person name="Castanera R."/>
            <person name="Culley D."/>
            <person name="Daum C."/>
            <person name="Ezra D."/>
            <person name="Gonzalez J."/>
            <person name="Henrissat B."/>
            <person name="Kuo A."/>
            <person name="Liang C."/>
            <person name="Lipzen A."/>
            <person name="Lutzoni F."/>
            <person name="Magnuson J."/>
            <person name="Mondo S."/>
            <person name="Nolan M."/>
            <person name="Ohm R."/>
            <person name="Pangilinan J."/>
            <person name="Park H.-J."/>
            <person name="Ramirez L."/>
            <person name="Alfaro M."/>
            <person name="Sun H."/>
            <person name="Tritt A."/>
            <person name="Yoshinaga Y."/>
            <person name="Zwiers L.-H."/>
            <person name="Turgeon B."/>
            <person name="Goodwin S."/>
            <person name="Spatafora J."/>
            <person name="Crous P."/>
            <person name="Grigoriev I."/>
        </authorList>
    </citation>
    <scope>NUCLEOTIDE SEQUENCE</scope>
    <source>
        <strain evidence="2">CBS 125425</strain>
    </source>
</reference>
<dbReference type="InterPro" id="IPR036389">
    <property type="entry name" value="RNase_III_sf"/>
</dbReference>
<dbReference type="OrthoDB" id="67027at2759"/>
<feature type="domain" description="RNase III" evidence="1">
    <location>
        <begin position="13"/>
        <end position="146"/>
    </location>
</feature>
<evidence type="ECO:0000313" key="3">
    <source>
        <dbReference type="Proteomes" id="UP000799444"/>
    </source>
</evidence>
<dbReference type="EMBL" id="ML996250">
    <property type="protein sequence ID" value="KAF2729283.1"/>
    <property type="molecule type" value="Genomic_DNA"/>
</dbReference>
<dbReference type="InterPro" id="IPR000999">
    <property type="entry name" value="RNase_III_dom"/>
</dbReference>
<organism evidence="2 3">
    <name type="scientific">Polyplosphaeria fusca</name>
    <dbReference type="NCBI Taxonomy" id="682080"/>
    <lineage>
        <taxon>Eukaryota</taxon>
        <taxon>Fungi</taxon>
        <taxon>Dikarya</taxon>
        <taxon>Ascomycota</taxon>
        <taxon>Pezizomycotina</taxon>
        <taxon>Dothideomycetes</taxon>
        <taxon>Pleosporomycetidae</taxon>
        <taxon>Pleosporales</taxon>
        <taxon>Tetraplosphaeriaceae</taxon>
        <taxon>Polyplosphaeria</taxon>
    </lineage>
</organism>
<proteinExistence type="predicted"/>